<comment type="caution">
    <text evidence="2">The sequence shown here is derived from an EMBL/GenBank/DDBJ whole genome shotgun (WGS) entry which is preliminary data.</text>
</comment>
<dbReference type="EMBL" id="JBHUOF010000002">
    <property type="protein sequence ID" value="MFD2798185.1"/>
    <property type="molecule type" value="Genomic_DNA"/>
</dbReference>
<gene>
    <name evidence="2" type="ORF">ACFS2C_02110</name>
</gene>
<organism evidence="2 3">
    <name type="scientific">Prauserella oleivorans</name>
    <dbReference type="NCBI Taxonomy" id="1478153"/>
    <lineage>
        <taxon>Bacteria</taxon>
        <taxon>Bacillati</taxon>
        <taxon>Actinomycetota</taxon>
        <taxon>Actinomycetes</taxon>
        <taxon>Pseudonocardiales</taxon>
        <taxon>Pseudonocardiaceae</taxon>
        <taxon>Prauserella</taxon>
    </lineage>
</organism>
<evidence type="ECO:0000313" key="2">
    <source>
        <dbReference type="EMBL" id="MFD2798185.1"/>
    </source>
</evidence>
<name>A0ABW5W5K0_9PSEU</name>
<dbReference type="Proteomes" id="UP001597478">
    <property type="component" value="Unassembled WGS sequence"/>
</dbReference>
<evidence type="ECO:0000259" key="1">
    <source>
        <dbReference type="Pfam" id="PF20229"/>
    </source>
</evidence>
<dbReference type="RefSeq" id="WP_245960015.1">
    <property type="nucleotide sequence ID" value="NZ_JBHSAN010000032.1"/>
</dbReference>
<reference evidence="3" key="1">
    <citation type="journal article" date="2019" name="Int. J. Syst. Evol. Microbiol.">
        <title>The Global Catalogue of Microorganisms (GCM) 10K type strain sequencing project: providing services to taxonomists for standard genome sequencing and annotation.</title>
        <authorList>
            <consortium name="The Broad Institute Genomics Platform"/>
            <consortium name="The Broad Institute Genome Sequencing Center for Infectious Disease"/>
            <person name="Wu L."/>
            <person name="Ma J."/>
        </authorList>
    </citation>
    <scope>NUCLEOTIDE SEQUENCE [LARGE SCALE GENOMIC DNA]</scope>
    <source>
        <strain evidence="3">IBRC-M 10906</strain>
    </source>
</reference>
<protein>
    <submittedName>
        <fullName evidence="2">Chromate resistance protein ChrB</fullName>
    </submittedName>
</protein>
<sequence length="87" mass="10041">MDRVSRRLGQVRYRDRQDRFSVAKLEKEEQSLERLCRWHRGLEIRDLFGAPAVAEAEQRLTACDLQLQDDTERAFRAAHGLDGEAGA</sequence>
<evidence type="ECO:0000313" key="3">
    <source>
        <dbReference type="Proteomes" id="UP001597478"/>
    </source>
</evidence>
<accession>A0ABW5W5K0</accession>
<dbReference type="Pfam" id="PF20229">
    <property type="entry name" value="ChrB_N"/>
    <property type="match status" value="1"/>
</dbReference>
<dbReference type="InterPro" id="IPR046858">
    <property type="entry name" value="ChrB_N"/>
</dbReference>
<keyword evidence="3" id="KW-1185">Reference proteome</keyword>
<feature type="domain" description="ChrB N-terminal" evidence="1">
    <location>
        <begin position="16"/>
        <end position="80"/>
    </location>
</feature>
<proteinExistence type="predicted"/>